<comment type="caution">
    <text evidence="2">The sequence shown here is derived from an EMBL/GenBank/DDBJ whole genome shotgun (WGS) entry which is preliminary data.</text>
</comment>
<accession>A0AAW1NRI3</accession>
<keyword evidence="3" id="KW-1185">Reference proteome</keyword>
<gene>
    <name evidence="2" type="ORF">WJX73_010237</name>
</gene>
<dbReference type="EMBL" id="JALJOQ010000191">
    <property type="protein sequence ID" value="KAK9790548.1"/>
    <property type="molecule type" value="Genomic_DNA"/>
</dbReference>
<dbReference type="AlphaFoldDB" id="A0AAW1NRI3"/>
<reference evidence="2 3" key="1">
    <citation type="journal article" date="2024" name="Nat. Commun.">
        <title>Phylogenomics reveals the evolutionary origins of lichenization in chlorophyte algae.</title>
        <authorList>
            <person name="Puginier C."/>
            <person name="Libourel C."/>
            <person name="Otte J."/>
            <person name="Skaloud P."/>
            <person name="Haon M."/>
            <person name="Grisel S."/>
            <person name="Petersen M."/>
            <person name="Berrin J.G."/>
            <person name="Delaux P.M."/>
            <person name="Dal Grande F."/>
            <person name="Keller J."/>
        </authorList>
    </citation>
    <scope>NUCLEOTIDE SEQUENCE [LARGE SCALE GENOMIC DNA]</scope>
    <source>
        <strain evidence="2 3">SAG 2036</strain>
    </source>
</reference>
<name>A0AAW1NRI3_9CHLO</name>
<proteinExistence type="predicted"/>
<organism evidence="2 3">
    <name type="scientific">Symbiochloris irregularis</name>
    <dbReference type="NCBI Taxonomy" id="706552"/>
    <lineage>
        <taxon>Eukaryota</taxon>
        <taxon>Viridiplantae</taxon>
        <taxon>Chlorophyta</taxon>
        <taxon>core chlorophytes</taxon>
        <taxon>Trebouxiophyceae</taxon>
        <taxon>Trebouxiales</taxon>
        <taxon>Trebouxiaceae</taxon>
        <taxon>Symbiochloris</taxon>
    </lineage>
</organism>
<feature type="compositionally biased region" description="Low complexity" evidence="1">
    <location>
        <begin position="65"/>
        <end position="74"/>
    </location>
</feature>
<protein>
    <submittedName>
        <fullName evidence="2">Uncharacterized protein</fullName>
    </submittedName>
</protein>
<evidence type="ECO:0000313" key="3">
    <source>
        <dbReference type="Proteomes" id="UP001465755"/>
    </source>
</evidence>
<evidence type="ECO:0000256" key="1">
    <source>
        <dbReference type="SAM" id="MobiDB-lite"/>
    </source>
</evidence>
<dbReference type="Proteomes" id="UP001465755">
    <property type="component" value="Unassembled WGS sequence"/>
</dbReference>
<sequence>MLLHSFHTCQGRSVYARPADIVTHTQSRHNQQSRRPALSVTGATAQRATALTERQASGGTCCTSPRCSSQSSKASRSDAHASDSGLEGWQKLARQGIALSLALLAFGCAPECSALETVAPSEALAAARPLPQNPKVDKGRVWLVFVGGAVTLFGGTVLLERFEGLFPAIAKANKVLAGYAQEAEVSCLLSVAMNVVLHWHCVWRLHGKVGTVGTRILQLVIPLHELSAHQ</sequence>
<feature type="region of interest" description="Disordered" evidence="1">
    <location>
        <begin position="57"/>
        <end position="80"/>
    </location>
</feature>
<evidence type="ECO:0000313" key="2">
    <source>
        <dbReference type="EMBL" id="KAK9790548.1"/>
    </source>
</evidence>